<name>A0ABV2YXH6_9ACTN</name>
<gene>
    <name evidence="2" type="ORF">AB0E61_10080</name>
</gene>
<accession>A0ABV2YXH6</accession>
<dbReference type="Pfam" id="PF19457">
    <property type="entry name" value="DUF5994"/>
    <property type="match status" value="1"/>
</dbReference>
<feature type="compositionally biased region" description="Basic and acidic residues" evidence="1">
    <location>
        <begin position="173"/>
        <end position="182"/>
    </location>
</feature>
<evidence type="ECO:0000256" key="1">
    <source>
        <dbReference type="SAM" id="MobiDB-lite"/>
    </source>
</evidence>
<dbReference type="Proteomes" id="UP001550853">
    <property type="component" value="Unassembled WGS sequence"/>
</dbReference>
<dbReference type="RefSeq" id="WP_245655002.1">
    <property type="nucleotide sequence ID" value="NZ_JBEZVI010000006.1"/>
</dbReference>
<reference evidence="2 3" key="1">
    <citation type="submission" date="2024-06" db="EMBL/GenBank/DDBJ databases">
        <title>The Natural Products Discovery Center: Release of the First 8490 Sequenced Strains for Exploring Actinobacteria Biosynthetic Diversity.</title>
        <authorList>
            <person name="Kalkreuter E."/>
            <person name="Kautsar S.A."/>
            <person name="Yang D."/>
            <person name="Bader C.D."/>
            <person name="Teijaro C.N."/>
            <person name="Fluegel L."/>
            <person name="Davis C.M."/>
            <person name="Simpson J.R."/>
            <person name="Lauterbach L."/>
            <person name="Steele A.D."/>
            <person name="Gui C."/>
            <person name="Meng S."/>
            <person name="Li G."/>
            <person name="Viehrig K."/>
            <person name="Ye F."/>
            <person name="Su P."/>
            <person name="Kiefer A.F."/>
            <person name="Nichols A."/>
            <person name="Cepeda A.J."/>
            <person name="Yan W."/>
            <person name="Fan B."/>
            <person name="Jiang Y."/>
            <person name="Adhikari A."/>
            <person name="Zheng C.-J."/>
            <person name="Schuster L."/>
            <person name="Cowan T.M."/>
            <person name="Smanski M.J."/>
            <person name="Chevrette M.G."/>
            <person name="De Carvalho L.P.S."/>
            <person name="Shen B."/>
        </authorList>
    </citation>
    <scope>NUCLEOTIDE SEQUENCE [LARGE SCALE GENOMIC DNA]</scope>
    <source>
        <strain evidence="2 3">NPDC033039</strain>
    </source>
</reference>
<dbReference type="InterPro" id="IPR046036">
    <property type="entry name" value="DUF5994"/>
</dbReference>
<proteinExistence type="predicted"/>
<feature type="region of interest" description="Disordered" evidence="1">
    <location>
        <begin position="1"/>
        <end position="42"/>
    </location>
</feature>
<protein>
    <submittedName>
        <fullName evidence="2">DUF5994 family protein</fullName>
    </submittedName>
</protein>
<feature type="compositionally biased region" description="Low complexity" evidence="1">
    <location>
        <begin position="1"/>
        <end position="34"/>
    </location>
</feature>
<comment type="caution">
    <text evidence="2">The sequence shown here is derived from an EMBL/GenBank/DDBJ whole genome shotgun (WGS) entry which is preliminary data.</text>
</comment>
<feature type="region of interest" description="Disordered" evidence="1">
    <location>
        <begin position="162"/>
        <end position="195"/>
    </location>
</feature>
<evidence type="ECO:0000313" key="3">
    <source>
        <dbReference type="Proteomes" id="UP001550853"/>
    </source>
</evidence>
<sequence>MNPTATGATTGITGNTTTAGATGPAGPAGATAARRQPHRAPPPVARLAIAPATGVARRTDGVWWPRTADLEAELPELLPALPFDWPRITHATVNGALWTPLPTLTLVGGHVIRLRRLPDRPGPPTLCLVAAGLGRWDLRVLPPRTAEADAVRILAGVATGAIPADAPVPDEEPGPRRPERPRAARLGHPHAVRNR</sequence>
<keyword evidence="3" id="KW-1185">Reference proteome</keyword>
<organism evidence="2 3">
    <name type="scientific">Streptomyces catenulae</name>
    <dbReference type="NCBI Taxonomy" id="66875"/>
    <lineage>
        <taxon>Bacteria</taxon>
        <taxon>Bacillati</taxon>
        <taxon>Actinomycetota</taxon>
        <taxon>Actinomycetes</taxon>
        <taxon>Kitasatosporales</taxon>
        <taxon>Streptomycetaceae</taxon>
        <taxon>Streptomyces</taxon>
    </lineage>
</organism>
<feature type="compositionally biased region" description="Basic residues" evidence="1">
    <location>
        <begin position="183"/>
        <end position="195"/>
    </location>
</feature>
<dbReference type="EMBL" id="JBEZVI010000006">
    <property type="protein sequence ID" value="MEU3710439.1"/>
    <property type="molecule type" value="Genomic_DNA"/>
</dbReference>
<evidence type="ECO:0000313" key="2">
    <source>
        <dbReference type="EMBL" id="MEU3710439.1"/>
    </source>
</evidence>